<sequence length="107" mass="12211">MLPEKFDELLTKIEDRITKNDTHMRNANPARTKVEITLRFLATGDSYANPARTKVEITLRFLATGDSYVSLEALFIVGVFSSPQRDMMMSYQQNEKTISTCMRLLAC</sequence>
<name>A0AAW1LX26_POPJA</name>
<evidence type="ECO:0000313" key="2">
    <source>
        <dbReference type="Proteomes" id="UP001458880"/>
    </source>
</evidence>
<dbReference type="AlphaFoldDB" id="A0AAW1LX26"/>
<dbReference type="Proteomes" id="UP001458880">
    <property type="component" value="Unassembled WGS sequence"/>
</dbReference>
<gene>
    <name evidence="1" type="ORF">QE152_g8761</name>
</gene>
<keyword evidence="2" id="KW-1185">Reference proteome</keyword>
<comment type="caution">
    <text evidence="1">The sequence shown here is derived from an EMBL/GenBank/DDBJ whole genome shotgun (WGS) entry which is preliminary data.</text>
</comment>
<reference evidence="1 2" key="1">
    <citation type="journal article" date="2024" name="BMC Genomics">
        <title>De novo assembly and annotation of Popillia japonica's genome with initial clues to its potential as an invasive pest.</title>
        <authorList>
            <person name="Cucini C."/>
            <person name="Boschi S."/>
            <person name="Funari R."/>
            <person name="Cardaioli E."/>
            <person name="Iannotti N."/>
            <person name="Marturano G."/>
            <person name="Paoli F."/>
            <person name="Bruttini M."/>
            <person name="Carapelli A."/>
            <person name="Frati F."/>
            <person name="Nardi F."/>
        </authorList>
    </citation>
    <scope>NUCLEOTIDE SEQUENCE [LARGE SCALE GENOMIC DNA]</scope>
    <source>
        <strain evidence="1">DMR45628</strain>
    </source>
</reference>
<dbReference type="EMBL" id="JASPKY010000071">
    <property type="protein sequence ID" value="KAK9739771.1"/>
    <property type="molecule type" value="Genomic_DNA"/>
</dbReference>
<proteinExistence type="predicted"/>
<protein>
    <submittedName>
        <fullName evidence="1">Uncharacterized protein</fullName>
    </submittedName>
</protein>
<evidence type="ECO:0000313" key="1">
    <source>
        <dbReference type="EMBL" id="KAK9739771.1"/>
    </source>
</evidence>
<organism evidence="1 2">
    <name type="scientific">Popillia japonica</name>
    <name type="common">Japanese beetle</name>
    <dbReference type="NCBI Taxonomy" id="7064"/>
    <lineage>
        <taxon>Eukaryota</taxon>
        <taxon>Metazoa</taxon>
        <taxon>Ecdysozoa</taxon>
        <taxon>Arthropoda</taxon>
        <taxon>Hexapoda</taxon>
        <taxon>Insecta</taxon>
        <taxon>Pterygota</taxon>
        <taxon>Neoptera</taxon>
        <taxon>Endopterygota</taxon>
        <taxon>Coleoptera</taxon>
        <taxon>Polyphaga</taxon>
        <taxon>Scarabaeiformia</taxon>
        <taxon>Scarabaeidae</taxon>
        <taxon>Rutelinae</taxon>
        <taxon>Popillia</taxon>
    </lineage>
</organism>
<accession>A0AAW1LX26</accession>